<dbReference type="AlphaFoldDB" id="A0A9D9EFY9"/>
<evidence type="ECO:0000256" key="1">
    <source>
        <dbReference type="ARBA" id="ARBA00009798"/>
    </source>
</evidence>
<feature type="domain" description="YbaK/aminoacyl-tRNA synthetase-associated" evidence="5">
    <location>
        <begin position="38"/>
        <end position="153"/>
    </location>
</feature>
<dbReference type="GO" id="GO:0006412">
    <property type="term" value="P:translation"/>
    <property type="evidence" value="ECO:0007669"/>
    <property type="project" value="UniProtKB-KW"/>
</dbReference>
<dbReference type="EMBL" id="JADIMR010000003">
    <property type="protein sequence ID" value="MBO8446140.1"/>
    <property type="molecule type" value="Genomic_DNA"/>
</dbReference>
<comment type="similarity">
    <text evidence="1 4">Belongs to the prolyl-tRNA editing family. YbaK/EbsC subfamily.</text>
</comment>
<comment type="caution">
    <text evidence="6">The sequence shown here is derived from an EMBL/GenBank/DDBJ whole genome shotgun (WGS) entry which is preliminary data.</text>
</comment>
<dbReference type="EC" id="4.2.-.-" evidence="4"/>
<dbReference type="PANTHER" id="PTHR30411:SF0">
    <property type="entry name" value="CYS-TRNA(PRO)_CYS-TRNA(CYS) DEACYLASE YBAK"/>
    <property type="match status" value="1"/>
</dbReference>
<evidence type="ECO:0000313" key="6">
    <source>
        <dbReference type="EMBL" id="MBO8446140.1"/>
    </source>
</evidence>
<organism evidence="6 7">
    <name type="scientific">Candidatus Enterocola intestinipullorum</name>
    <dbReference type="NCBI Taxonomy" id="2840783"/>
    <lineage>
        <taxon>Bacteria</taxon>
        <taxon>Pseudomonadati</taxon>
        <taxon>Bacteroidota</taxon>
        <taxon>Bacteroidia</taxon>
        <taxon>Bacteroidales</taxon>
        <taxon>Candidatus Enterocola</taxon>
    </lineage>
</organism>
<dbReference type="InterPro" id="IPR007214">
    <property type="entry name" value="YbaK/aa-tRNA-synth-assoc-dom"/>
</dbReference>
<name>A0A9D9EFY9_9BACT</name>
<dbReference type="Proteomes" id="UP000823637">
    <property type="component" value="Unassembled WGS sequence"/>
</dbReference>
<dbReference type="InterPro" id="IPR004369">
    <property type="entry name" value="Prolyl-tRNA_editing_YbaK/EbsC"/>
</dbReference>
<dbReference type="PIRSF" id="PIRSF006181">
    <property type="entry name" value="EbsC_YbaK"/>
    <property type="match status" value="1"/>
</dbReference>
<keyword evidence="2 4" id="KW-0648">Protein biosynthesis</keyword>
<evidence type="ECO:0000256" key="4">
    <source>
        <dbReference type="PIRNR" id="PIRNR006181"/>
    </source>
</evidence>
<dbReference type="Gene3D" id="3.90.960.10">
    <property type="entry name" value="YbaK/aminoacyl-tRNA synthetase-associated domain"/>
    <property type="match status" value="1"/>
</dbReference>
<gene>
    <name evidence="6" type="primary">ybaK</name>
    <name evidence="6" type="ORF">IAC32_00105</name>
</gene>
<sequence>MSKKEKDNAPAKTNAARLLDKAGIKYELIPYHVDENHLSAVEVAGQIGEDIALVYKTIVLHGDRTGHFVCVVRGDEEIDLKEAARISGNKKVELIHVKDLLPLTGYIRGGCSPVGMKKPFPTYFQSSIMEHEYVYVSAGQRGLQLKIAPSDLVAYTKGNLF</sequence>
<evidence type="ECO:0000256" key="3">
    <source>
        <dbReference type="ARBA" id="ARBA00023239"/>
    </source>
</evidence>
<evidence type="ECO:0000313" key="7">
    <source>
        <dbReference type="Proteomes" id="UP000823637"/>
    </source>
</evidence>
<dbReference type="Pfam" id="PF04073">
    <property type="entry name" value="tRNA_edit"/>
    <property type="match status" value="1"/>
</dbReference>
<keyword evidence="3 4" id="KW-0456">Lyase</keyword>
<evidence type="ECO:0000256" key="2">
    <source>
        <dbReference type="ARBA" id="ARBA00022917"/>
    </source>
</evidence>
<dbReference type="NCBIfam" id="TIGR00011">
    <property type="entry name" value="YbaK_EbsC"/>
    <property type="match status" value="1"/>
</dbReference>
<dbReference type="GO" id="GO:0002161">
    <property type="term" value="F:aminoacyl-tRNA deacylase activity"/>
    <property type="evidence" value="ECO:0007669"/>
    <property type="project" value="InterPro"/>
</dbReference>
<evidence type="ECO:0000259" key="5">
    <source>
        <dbReference type="Pfam" id="PF04073"/>
    </source>
</evidence>
<dbReference type="CDD" id="cd00002">
    <property type="entry name" value="YbaK_deacylase"/>
    <property type="match status" value="1"/>
</dbReference>
<proteinExistence type="inferred from homology"/>
<reference evidence="6" key="2">
    <citation type="journal article" date="2021" name="PeerJ">
        <title>Extensive microbial diversity within the chicken gut microbiome revealed by metagenomics and culture.</title>
        <authorList>
            <person name="Gilroy R."/>
            <person name="Ravi A."/>
            <person name="Getino M."/>
            <person name="Pursley I."/>
            <person name="Horton D.L."/>
            <person name="Alikhan N.F."/>
            <person name="Baker D."/>
            <person name="Gharbi K."/>
            <person name="Hall N."/>
            <person name="Watson M."/>
            <person name="Adriaenssens E.M."/>
            <person name="Foster-Nyarko E."/>
            <person name="Jarju S."/>
            <person name="Secka A."/>
            <person name="Antonio M."/>
            <person name="Oren A."/>
            <person name="Chaudhuri R.R."/>
            <person name="La Ragione R."/>
            <person name="Hildebrand F."/>
            <person name="Pallen M.J."/>
        </authorList>
    </citation>
    <scope>NUCLEOTIDE SEQUENCE</scope>
    <source>
        <strain evidence="6">D3-1215</strain>
    </source>
</reference>
<dbReference type="PANTHER" id="PTHR30411">
    <property type="entry name" value="CYTOPLASMIC PROTEIN"/>
    <property type="match status" value="1"/>
</dbReference>
<protein>
    <recommendedName>
        <fullName evidence="4">Cys-tRNA(Pro)/Cys-tRNA(Cys) deacylase</fullName>
        <ecNumber evidence="4">4.2.-.-</ecNumber>
    </recommendedName>
</protein>
<reference evidence="6" key="1">
    <citation type="submission" date="2020-10" db="EMBL/GenBank/DDBJ databases">
        <authorList>
            <person name="Gilroy R."/>
        </authorList>
    </citation>
    <scope>NUCLEOTIDE SEQUENCE</scope>
    <source>
        <strain evidence="6">D3-1215</strain>
    </source>
</reference>
<dbReference type="InterPro" id="IPR036754">
    <property type="entry name" value="YbaK/aa-tRNA-synt-asso_dom_sf"/>
</dbReference>
<accession>A0A9D9EFY9</accession>
<dbReference type="GO" id="GO:0016829">
    <property type="term" value="F:lyase activity"/>
    <property type="evidence" value="ECO:0007669"/>
    <property type="project" value="UniProtKB-KW"/>
</dbReference>
<dbReference type="SUPFAM" id="SSF55826">
    <property type="entry name" value="YbaK/ProRS associated domain"/>
    <property type="match status" value="1"/>
</dbReference>